<evidence type="ECO:0000256" key="3">
    <source>
        <dbReference type="SAM" id="Phobius"/>
    </source>
</evidence>
<accession>A0A6B0SZN4</accession>
<name>A0A6B0SZN4_9EURY</name>
<proteinExistence type="predicted"/>
<dbReference type="EMBL" id="WUUS01000007">
    <property type="protein sequence ID" value="MXR41981.1"/>
    <property type="molecule type" value="Genomic_DNA"/>
</dbReference>
<dbReference type="Pfam" id="PF14257">
    <property type="entry name" value="DUF4349"/>
    <property type="match status" value="1"/>
</dbReference>
<evidence type="ECO:0000256" key="1">
    <source>
        <dbReference type="SAM" id="Coils"/>
    </source>
</evidence>
<reference evidence="5 6" key="1">
    <citation type="submission" date="2019-12" db="EMBL/GenBank/DDBJ databases">
        <title>Isolation and characterization of three novel carbon monoxide-oxidizing members of Halobacteria from salione crusts and soils.</title>
        <authorList>
            <person name="Myers M.R."/>
            <person name="King G.M."/>
        </authorList>
    </citation>
    <scope>NUCLEOTIDE SEQUENCE [LARGE SCALE GENOMIC DNA]</scope>
    <source>
        <strain evidence="5 6">WSA2</strain>
    </source>
</reference>
<keyword evidence="3" id="KW-0472">Membrane</keyword>
<evidence type="ECO:0000313" key="5">
    <source>
        <dbReference type="EMBL" id="MXR41981.1"/>
    </source>
</evidence>
<keyword evidence="3" id="KW-0812">Transmembrane</keyword>
<comment type="caution">
    <text evidence="5">The sequence shown here is derived from an EMBL/GenBank/DDBJ whole genome shotgun (WGS) entry which is preliminary data.</text>
</comment>
<protein>
    <submittedName>
        <fullName evidence="5">DUF4349 domain-containing protein</fullName>
    </submittedName>
</protein>
<feature type="compositionally biased region" description="Gly residues" evidence="2">
    <location>
        <begin position="55"/>
        <end position="67"/>
    </location>
</feature>
<dbReference type="InterPro" id="IPR025645">
    <property type="entry name" value="DUF4349"/>
</dbReference>
<feature type="region of interest" description="Disordered" evidence="2">
    <location>
        <begin position="29"/>
        <end position="70"/>
    </location>
</feature>
<dbReference type="Gene3D" id="1.10.287.1490">
    <property type="match status" value="1"/>
</dbReference>
<dbReference type="Proteomes" id="UP000437065">
    <property type="component" value="Unassembled WGS sequence"/>
</dbReference>
<evidence type="ECO:0000313" key="6">
    <source>
        <dbReference type="Proteomes" id="UP000437065"/>
    </source>
</evidence>
<keyword evidence="6" id="KW-1185">Reference proteome</keyword>
<feature type="compositionally biased region" description="Low complexity" evidence="2">
    <location>
        <begin position="36"/>
        <end position="54"/>
    </location>
</feature>
<dbReference type="RefSeq" id="WP_159667447.1">
    <property type="nucleotide sequence ID" value="NZ_WUUS01000007.1"/>
</dbReference>
<keyword evidence="3" id="KW-1133">Transmembrane helix</keyword>
<feature type="domain" description="DUF4349" evidence="4">
    <location>
        <begin position="77"/>
        <end position="290"/>
    </location>
</feature>
<evidence type="ECO:0000259" key="4">
    <source>
        <dbReference type="Pfam" id="PF14257"/>
    </source>
</evidence>
<dbReference type="OrthoDB" id="242217at2157"/>
<feature type="coiled-coil region" evidence="1">
    <location>
        <begin position="159"/>
        <end position="223"/>
    </location>
</feature>
<organism evidence="5 6">
    <name type="scientific">Halobaculum saliterrae</name>
    <dbReference type="NCBI Taxonomy" id="2073113"/>
    <lineage>
        <taxon>Archaea</taxon>
        <taxon>Methanobacteriati</taxon>
        <taxon>Methanobacteriota</taxon>
        <taxon>Stenosarchaea group</taxon>
        <taxon>Halobacteria</taxon>
        <taxon>Halobacteriales</taxon>
        <taxon>Haloferacaceae</taxon>
        <taxon>Halobaculum</taxon>
    </lineage>
</organism>
<gene>
    <name evidence="5" type="ORF">GRX01_11620</name>
</gene>
<evidence type="ECO:0000256" key="2">
    <source>
        <dbReference type="SAM" id="MobiDB-lite"/>
    </source>
</evidence>
<keyword evidence="1" id="KW-0175">Coiled coil</keyword>
<dbReference type="AlphaFoldDB" id="A0A6B0SZN4"/>
<dbReference type="PROSITE" id="PS51257">
    <property type="entry name" value="PROKAR_LIPOPROTEIN"/>
    <property type="match status" value="1"/>
</dbReference>
<sequence length="305" mass="32519">MRRGSLATVCCVLLVVLAGCAGAGGGSDAGGGDGAATGVEADAEATAAPESADSGSGGGGSGDGGAGADMNAQATDRQLIYEATVELRVDDYEAASADLTEMVRDRGGYVGSSRTEVRGEGNETWTTGRLVLRVPSDDYSDAMEAINGTGEVRSVEQSTRDVTSQIVDLEARLESLRAERDRLRELYDRANDTEDVLAVQRELSDVQTEIERTEARLQSLERRVAYSTITVELREPRPDYEPPERSAWYETPLTEAFLDSVQGVIVLGRGAVVLAAYALPYLFVLAVPAVGVALGYRRARRRFGE</sequence>
<feature type="transmembrane region" description="Helical" evidence="3">
    <location>
        <begin position="274"/>
        <end position="296"/>
    </location>
</feature>